<dbReference type="KEGG" id="spol:FH971_18375"/>
<keyword evidence="2" id="KW-1185">Reference proteome</keyword>
<evidence type="ECO:0000313" key="2">
    <source>
        <dbReference type="Proteomes" id="UP000319809"/>
    </source>
</evidence>
<proteinExistence type="predicted"/>
<dbReference type="RefSeq" id="WP_137224926.1">
    <property type="nucleotide sequence ID" value="NZ_CP041036.1"/>
</dbReference>
<name>A0A4Y5YJ48_9GAMM</name>
<evidence type="ECO:0000313" key="1">
    <source>
        <dbReference type="EMBL" id="QDE32754.1"/>
    </source>
</evidence>
<organism evidence="1 2">
    <name type="scientific">Shewanella polaris</name>
    <dbReference type="NCBI Taxonomy" id="2588449"/>
    <lineage>
        <taxon>Bacteria</taxon>
        <taxon>Pseudomonadati</taxon>
        <taxon>Pseudomonadota</taxon>
        <taxon>Gammaproteobacteria</taxon>
        <taxon>Alteromonadales</taxon>
        <taxon>Shewanellaceae</taxon>
        <taxon>Shewanella</taxon>
    </lineage>
</organism>
<accession>A0A4Y5YJ48</accession>
<evidence type="ECO:0008006" key="3">
    <source>
        <dbReference type="Google" id="ProtNLM"/>
    </source>
</evidence>
<protein>
    <recommendedName>
        <fullName evidence="3">Nucleotidyltransferase family protein</fullName>
    </recommendedName>
</protein>
<reference evidence="1 2" key="1">
    <citation type="submission" date="2019-06" db="EMBL/GenBank/DDBJ databases">
        <title>The genome of Shewanella sp. SM1901.</title>
        <authorList>
            <person name="Cha Q."/>
        </authorList>
    </citation>
    <scope>NUCLEOTIDE SEQUENCE [LARGE SCALE GENOMIC DNA]</scope>
    <source>
        <strain evidence="1 2">SM1901</strain>
    </source>
</reference>
<dbReference type="AlphaFoldDB" id="A0A4Y5YJ48"/>
<sequence>MKKYLLPLEQLEALNAELLSIADSLANPVIIVGGQSVSYWYSYYQESIPHFDMIPLASVDIDYIAQKDDISKIVKAWNVDVQMAGIDVGPPSIAIAYLKDKDTQQIKSIEGCNFIDVDEMELGFDEPNLVDFIDAPAGFNIQDVKDVQKRKFLTSLFQFSTAFDIQPNEKILILNPIGCFKSRVGNLFHSPKQQGIELIRIESLKYPLVYFFQDLAAEEPFRKVRKHITVLHKLLLTEDSIRLFTEYDVDYRSVFANIVLKTPGGSEKYYEFDGPNLIRSLNKKYEQRKKVKKAFLNRNR</sequence>
<gene>
    <name evidence="1" type="ORF">FH971_18375</name>
</gene>
<dbReference type="Proteomes" id="UP000319809">
    <property type="component" value="Chromosome"/>
</dbReference>
<dbReference type="EMBL" id="CP041036">
    <property type="protein sequence ID" value="QDE32754.1"/>
    <property type="molecule type" value="Genomic_DNA"/>
</dbReference>